<name>A0A8S1Y803_PAROT</name>
<comment type="caution">
    <text evidence="1">The sequence shown here is derived from an EMBL/GenBank/DDBJ whole genome shotgun (WGS) entry which is preliminary data.</text>
</comment>
<gene>
    <name evidence="1" type="ORF">POCTA_138.1.T1490025</name>
</gene>
<keyword evidence="2" id="KW-1185">Reference proteome</keyword>
<dbReference type="Proteomes" id="UP000683925">
    <property type="component" value="Unassembled WGS sequence"/>
</dbReference>
<dbReference type="AlphaFoldDB" id="A0A8S1Y803"/>
<evidence type="ECO:0000313" key="2">
    <source>
        <dbReference type="Proteomes" id="UP000683925"/>
    </source>
</evidence>
<organism evidence="1 2">
    <name type="scientific">Paramecium octaurelia</name>
    <dbReference type="NCBI Taxonomy" id="43137"/>
    <lineage>
        <taxon>Eukaryota</taxon>
        <taxon>Sar</taxon>
        <taxon>Alveolata</taxon>
        <taxon>Ciliophora</taxon>
        <taxon>Intramacronucleata</taxon>
        <taxon>Oligohymenophorea</taxon>
        <taxon>Peniculida</taxon>
        <taxon>Parameciidae</taxon>
        <taxon>Paramecium</taxon>
    </lineage>
</organism>
<reference evidence="1" key="1">
    <citation type="submission" date="2021-01" db="EMBL/GenBank/DDBJ databases">
        <authorList>
            <consortium name="Genoscope - CEA"/>
            <person name="William W."/>
        </authorList>
    </citation>
    <scope>NUCLEOTIDE SEQUENCE</scope>
</reference>
<dbReference type="EMBL" id="CAJJDP010000151">
    <property type="protein sequence ID" value="CAD8209889.1"/>
    <property type="molecule type" value="Genomic_DNA"/>
</dbReference>
<sequence length="78" mass="9566">MLIERILCRQSCQISQSNQRYLYCNLKQNKYQTFNKQKFENISSNQIKLQLGEKITYQIILKVVQKPQVINWWLRSWK</sequence>
<protein>
    <submittedName>
        <fullName evidence="1">Uncharacterized protein</fullName>
    </submittedName>
</protein>
<accession>A0A8S1Y803</accession>
<evidence type="ECO:0000313" key="1">
    <source>
        <dbReference type="EMBL" id="CAD8209889.1"/>
    </source>
</evidence>
<proteinExistence type="predicted"/>